<evidence type="ECO:0000259" key="1">
    <source>
        <dbReference type="Pfam" id="PF13737"/>
    </source>
</evidence>
<protein>
    <submittedName>
        <fullName evidence="2">IS5 family transposase</fullName>
    </submittedName>
</protein>
<proteinExistence type="predicted"/>
<feature type="domain" description="Transposase DDE" evidence="1">
    <location>
        <begin position="32"/>
        <end position="145"/>
    </location>
</feature>
<accession>A0ABT3QSU5</accession>
<evidence type="ECO:0000313" key="2">
    <source>
        <dbReference type="EMBL" id="MCX2698713.1"/>
    </source>
</evidence>
<dbReference type="PANTHER" id="PTHR34631">
    <property type="match status" value="1"/>
</dbReference>
<comment type="caution">
    <text evidence="2">The sequence shown here is derived from an EMBL/GenBank/DDBJ whole genome shotgun (WGS) entry which is preliminary data.</text>
</comment>
<dbReference type="PANTHER" id="PTHR34631:SF3">
    <property type="entry name" value="ISSOD12 TRANSPOSASE TNPA_ISSOD12"/>
    <property type="match status" value="1"/>
</dbReference>
<dbReference type="RefSeq" id="WP_265986377.1">
    <property type="nucleotide sequence ID" value="NZ_JAPHAV010000013.1"/>
</dbReference>
<dbReference type="InterPro" id="IPR053520">
    <property type="entry name" value="Transposase_Tn903"/>
</dbReference>
<gene>
    <name evidence="2" type="ORF">OPR82_18480</name>
</gene>
<keyword evidence="3" id="KW-1185">Reference proteome</keyword>
<dbReference type="InterPro" id="IPR053172">
    <property type="entry name" value="Tn903_transposase"/>
</dbReference>
<dbReference type="Pfam" id="PF13737">
    <property type="entry name" value="DDE_Tnp_1_5"/>
    <property type="match status" value="1"/>
</dbReference>
<organism evidence="2 3">
    <name type="scientific">Ochrobactrum chromiisoli</name>
    <dbReference type="NCBI Taxonomy" id="2993941"/>
    <lineage>
        <taxon>Bacteria</taxon>
        <taxon>Pseudomonadati</taxon>
        <taxon>Pseudomonadota</taxon>
        <taxon>Alphaproteobacteria</taxon>
        <taxon>Hyphomicrobiales</taxon>
        <taxon>Brucellaceae</taxon>
        <taxon>Brucella/Ochrobactrum group</taxon>
        <taxon>Ochrobactrum</taxon>
    </lineage>
</organism>
<dbReference type="NCBIfam" id="NF033579">
    <property type="entry name" value="transpos_IS5_2"/>
    <property type="match status" value="1"/>
</dbReference>
<sequence>MPFKHNAAQRHKIPPQKFKVKNWPNYEAGLRQRGSVTFWISEEAIAGWSAPLRTTPGGQLRYSDLAIETSLMCGLVFNQPLRQTEGLMRSLLQLMGLDLPVPDHTTLSRRCASLSSLKALGQHTTTAPDEPIHVLVDSTGLKIYGAGQWLEDKHGSKSPRKWRKLHLGVDADTGEIIAAVLTDQNSSDSSQFTALLDQIDQPIASVTADGAYDSDETYRSARQHSPGVSVIVPPRARQLPMDMYGPPDQRDWHTQTIAEHGRMKWQAVTGYGKRSHVETAMGRYKSVNRNRLRSRKFANQQAEVKLGCRILNRMLASARPVSVRVKELSL</sequence>
<dbReference type="EMBL" id="JAPHAV010000013">
    <property type="protein sequence ID" value="MCX2698713.1"/>
    <property type="molecule type" value="Genomic_DNA"/>
</dbReference>
<dbReference type="InterPro" id="IPR025668">
    <property type="entry name" value="Tnp_DDE_dom"/>
</dbReference>
<dbReference type="Proteomes" id="UP001301216">
    <property type="component" value="Unassembled WGS sequence"/>
</dbReference>
<reference evidence="2 3" key="1">
    <citation type="submission" date="2022-11" db="EMBL/GenBank/DDBJ databases">
        <title>Brucella sp. YY2X, whole genome shotgun sequencing project.</title>
        <authorList>
            <person name="Yang Y."/>
        </authorList>
    </citation>
    <scope>NUCLEOTIDE SEQUENCE [LARGE SCALE GENOMIC DNA]</scope>
    <source>
        <strain evidence="2 3">YY2X</strain>
    </source>
</reference>
<name>A0ABT3QSU5_9HYPH</name>
<evidence type="ECO:0000313" key="3">
    <source>
        <dbReference type="Proteomes" id="UP001301216"/>
    </source>
</evidence>